<name>A0A4V2NTP8_9BACI</name>
<comment type="catalytic activity">
    <reaction evidence="7">
        <text>(6S)-5,6,7,8-tetrahydrofolate + NADP(+) = 7,8-dihydrofolate + NADPH + H(+)</text>
        <dbReference type="Rhea" id="RHEA:15009"/>
        <dbReference type="ChEBI" id="CHEBI:15378"/>
        <dbReference type="ChEBI" id="CHEBI:57451"/>
        <dbReference type="ChEBI" id="CHEBI:57453"/>
        <dbReference type="ChEBI" id="CHEBI:57783"/>
        <dbReference type="ChEBI" id="CHEBI:58349"/>
        <dbReference type="EC" id="1.5.1.3"/>
    </reaction>
</comment>
<dbReference type="Proteomes" id="UP000293846">
    <property type="component" value="Unassembled WGS sequence"/>
</dbReference>
<dbReference type="Gene3D" id="3.40.430.10">
    <property type="entry name" value="Dihydrofolate Reductase, subunit A"/>
    <property type="match status" value="1"/>
</dbReference>
<dbReference type="PROSITE" id="PS51330">
    <property type="entry name" value="DHFR_2"/>
    <property type="match status" value="1"/>
</dbReference>
<evidence type="ECO:0000256" key="5">
    <source>
        <dbReference type="ARBA" id="ARBA00022857"/>
    </source>
</evidence>
<comment type="function">
    <text evidence="7">Key enzyme in folate metabolism. Catalyzes an essential reaction for de novo glycine and purine synthesis, and for DNA precursor synthesis.</text>
</comment>
<keyword evidence="4 7" id="KW-0554">One-carbon metabolism</keyword>
<protein>
    <recommendedName>
        <fullName evidence="3 7">Dihydrofolate reductase</fullName>
        <ecNumber evidence="3 7">1.5.1.3</ecNumber>
    </recommendedName>
</protein>
<evidence type="ECO:0000256" key="3">
    <source>
        <dbReference type="ARBA" id="ARBA00012856"/>
    </source>
</evidence>
<dbReference type="PRINTS" id="PR00070">
    <property type="entry name" value="DHFR"/>
</dbReference>
<dbReference type="PANTHER" id="PTHR48069">
    <property type="entry name" value="DIHYDROFOLATE REDUCTASE"/>
    <property type="match status" value="1"/>
</dbReference>
<dbReference type="EC" id="1.5.1.3" evidence="3 7"/>
<dbReference type="EMBL" id="SJTH01000086">
    <property type="protein sequence ID" value="TCJ01060.1"/>
    <property type="molecule type" value="Genomic_DNA"/>
</dbReference>
<keyword evidence="10" id="KW-1185">Reference proteome</keyword>
<keyword evidence="6 7" id="KW-0560">Oxidoreductase</keyword>
<reference evidence="9 10" key="1">
    <citation type="submission" date="2019-03" db="EMBL/GenBank/DDBJ databases">
        <authorList>
            <person name="Jensen L."/>
            <person name="Storgaard J."/>
            <person name="Sulaj E."/>
            <person name="Schramm A."/>
            <person name="Marshall I.P.G."/>
        </authorList>
    </citation>
    <scope>NUCLEOTIDE SEQUENCE [LARGE SCALE GENOMIC DNA]</scope>
    <source>
        <strain evidence="9 10">2017H2G3</strain>
    </source>
</reference>
<organism evidence="9 10">
    <name type="scientific">Cytobacillus praedii</name>
    <dbReference type="NCBI Taxonomy" id="1742358"/>
    <lineage>
        <taxon>Bacteria</taxon>
        <taxon>Bacillati</taxon>
        <taxon>Bacillota</taxon>
        <taxon>Bacilli</taxon>
        <taxon>Bacillales</taxon>
        <taxon>Bacillaceae</taxon>
        <taxon>Cytobacillus</taxon>
    </lineage>
</organism>
<dbReference type="GO" id="GO:0006730">
    <property type="term" value="P:one-carbon metabolic process"/>
    <property type="evidence" value="ECO:0007669"/>
    <property type="project" value="UniProtKB-KW"/>
</dbReference>
<comment type="caution">
    <text evidence="9">The sequence shown here is derived from an EMBL/GenBank/DDBJ whole genome shotgun (WGS) entry which is preliminary data.</text>
</comment>
<sequence length="167" mass="19534">MSVNIIAAIDLNNGLGYKNDLLCKLPNDMKHFRSLTENSIVVMGRKTYDSIGKALPNRLNIILTRNKQYTAPIGAFVYQSLNEVIEKYHVQNNNDTELYIIGGSEIYHQALQFADQIYLTIIENKFPQADVYFPEFSLNEWKMISHKRYLADNNHQYNYNFLIYSRR</sequence>
<evidence type="ECO:0000256" key="4">
    <source>
        <dbReference type="ARBA" id="ARBA00022563"/>
    </source>
</evidence>
<dbReference type="GO" id="GO:0004146">
    <property type="term" value="F:dihydrofolate reductase activity"/>
    <property type="evidence" value="ECO:0007669"/>
    <property type="project" value="UniProtKB-EC"/>
</dbReference>
<evidence type="ECO:0000256" key="6">
    <source>
        <dbReference type="ARBA" id="ARBA00023002"/>
    </source>
</evidence>
<evidence type="ECO:0000256" key="7">
    <source>
        <dbReference type="PIRNR" id="PIRNR000194"/>
    </source>
</evidence>
<evidence type="ECO:0000256" key="1">
    <source>
        <dbReference type="ARBA" id="ARBA00004903"/>
    </source>
</evidence>
<dbReference type="GO" id="GO:0046655">
    <property type="term" value="P:folic acid metabolic process"/>
    <property type="evidence" value="ECO:0007669"/>
    <property type="project" value="TreeGrafter"/>
</dbReference>
<dbReference type="AlphaFoldDB" id="A0A4V2NTP8"/>
<dbReference type="Pfam" id="PF00186">
    <property type="entry name" value="DHFR_1"/>
    <property type="match status" value="1"/>
</dbReference>
<evidence type="ECO:0000256" key="2">
    <source>
        <dbReference type="ARBA" id="ARBA00009539"/>
    </source>
</evidence>
<dbReference type="InterPro" id="IPR001796">
    <property type="entry name" value="DHFR_dom"/>
</dbReference>
<dbReference type="RefSeq" id="WP_131239387.1">
    <property type="nucleotide sequence ID" value="NZ_SJTH01000086.1"/>
</dbReference>
<dbReference type="UniPathway" id="UPA00077">
    <property type="reaction ID" value="UER00158"/>
</dbReference>
<comment type="pathway">
    <text evidence="1 7">Cofactor biosynthesis; tetrahydrofolate biosynthesis; 5,6,7,8-tetrahydrofolate from 7,8-dihydrofolate: step 1/1.</text>
</comment>
<evidence type="ECO:0000259" key="8">
    <source>
        <dbReference type="PROSITE" id="PS51330"/>
    </source>
</evidence>
<dbReference type="PIRSF" id="PIRSF000194">
    <property type="entry name" value="DHFR"/>
    <property type="match status" value="1"/>
</dbReference>
<dbReference type="InterPro" id="IPR024072">
    <property type="entry name" value="DHFR-like_dom_sf"/>
</dbReference>
<accession>A0A4V2NTP8</accession>
<dbReference type="GO" id="GO:0050661">
    <property type="term" value="F:NADP binding"/>
    <property type="evidence" value="ECO:0007669"/>
    <property type="project" value="InterPro"/>
</dbReference>
<gene>
    <name evidence="9" type="ORF">E0Y62_25930</name>
</gene>
<dbReference type="PANTHER" id="PTHR48069:SF3">
    <property type="entry name" value="DIHYDROFOLATE REDUCTASE"/>
    <property type="match status" value="1"/>
</dbReference>
<dbReference type="CDD" id="cd00209">
    <property type="entry name" value="DHFR"/>
    <property type="match status" value="1"/>
</dbReference>
<dbReference type="OrthoDB" id="9804315at2"/>
<dbReference type="InterPro" id="IPR012259">
    <property type="entry name" value="DHFR"/>
</dbReference>
<keyword evidence="5 7" id="KW-0521">NADP</keyword>
<evidence type="ECO:0000313" key="9">
    <source>
        <dbReference type="EMBL" id="TCJ01060.1"/>
    </source>
</evidence>
<dbReference type="GO" id="GO:0046654">
    <property type="term" value="P:tetrahydrofolate biosynthetic process"/>
    <property type="evidence" value="ECO:0007669"/>
    <property type="project" value="UniProtKB-UniPathway"/>
</dbReference>
<dbReference type="GO" id="GO:0046452">
    <property type="term" value="P:dihydrofolate metabolic process"/>
    <property type="evidence" value="ECO:0007669"/>
    <property type="project" value="TreeGrafter"/>
</dbReference>
<feature type="domain" description="DHFR" evidence="8">
    <location>
        <begin position="2"/>
        <end position="166"/>
    </location>
</feature>
<comment type="similarity">
    <text evidence="2 7">Belongs to the dihydrofolate reductase family.</text>
</comment>
<evidence type="ECO:0000313" key="10">
    <source>
        <dbReference type="Proteomes" id="UP000293846"/>
    </source>
</evidence>
<dbReference type="SUPFAM" id="SSF53597">
    <property type="entry name" value="Dihydrofolate reductase-like"/>
    <property type="match status" value="1"/>
</dbReference>
<proteinExistence type="inferred from homology"/>